<dbReference type="GO" id="GO:0140662">
    <property type="term" value="F:ATP-dependent protein folding chaperone"/>
    <property type="evidence" value="ECO:0007669"/>
    <property type="project" value="InterPro"/>
</dbReference>
<protein>
    <recommendedName>
        <fullName evidence="5">Endoplasmic reticulum chaperone BiP</fullName>
        <ecNumber evidence="4">3.6.4.10</ecNumber>
    </recommendedName>
    <alternativeName>
        <fullName evidence="11">Immunoglobulin heavy chain-binding protein homolog</fullName>
    </alternativeName>
</protein>
<dbReference type="GO" id="GO:0005524">
    <property type="term" value="F:ATP binding"/>
    <property type="evidence" value="ECO:0007669"/>
    <property type="project" value="UniProtKB-KW"/>
</dbReference>
<comment type="similarity">
    <text evidence="3">Belongs to the heat shock protein 70 family.</text>
</comment>
<dbReference type="Gene3D" id="3.90.640.10">
    <property type="entry name" value="Actin, Chain A, domain 4"/>
    <property type="match status" value="1"/>
</dbReference>
<evidence type="ECO:0000256" key="10">
    <source>
        <dbReference type="ARBA" id="ARBA00023016"/>
    </source>
</evidence>
<dbReference type="NCBIfam" id="NF001413">
    <property type="entry name" value="PRK00290.1"/>
    <property type="match status" value="1"/>
</dbReference>
<dbReference type="OrthoDB" id="2401965at2759"/>
<name>A0A7S9KLK3_EPIFF</name>
<dbReference type="PROSITE" id="PS00329">
    <property type="entry name" value="HSP70_2"/>
    <property type="match status" value="1"/>
</dbReference>
<evidence type="ECO:0000256" key="3">
    <source>
        <dbReference type="ARBA" id="ARBA00007381"/>
    </source>
</evidence>
<dbReference type="InterPro" id="IPR042050">
    <property type="entry name" value="BIP_NBD"/>
</dbReference>
<dbReference type="GO" id="GO:0005788">
    <property type="term" value="C:endoplasmic reticulum lumen"/>
    <property type="evidence" value="ECO:0007669"/>
    <property type="project" value="UniProtKB-SubCell"/>
</dbReference>
<evidence type="ECO:0000256" key="12">
    <source>
        <dbReference type="ARBA" id="ARBA00048056"/>
    </source>
</evidence>
<dbReference type="GO" id="GO:0006986">
    <property type="term" value="P:response to unfolded protein"/>
    <property type="evidence" value="ECO:0007669"/>
    <property type="project" value="UniProtKB-ARBA"/>
</dbReference>
<dbReference type="InterPro" id="IPR018181">
    <property type="entry name" value="Heat_shock_70_CS"/>
</dbReference>
<dbReference type="Gene3D" id="3.30.30.30">
    <property type="match status" value="1"/>
</dbReference>
<proteinExistence type="inferred from homology"/>
<dbReference type="FunFam" id="3.90.640.10:FF:000153">
    <property type="entry name" value="Endoplasmic reticulum chaperone BiP"/>
    <property type="match status" value="1"/>
</dbReference>
<dbReference type="FunFam" id="2.60.34.10:FF:000002">
    <property type="entry name" value="Heat shock 70 kDa"/>
    <property type="match status" value="1"/>
</dbReference>
<dbReference type="EC" id="3.6.4.10" evidence="4"/>
<keyword evidence="16" id="KW-1185">Reference proteome</keyword>
<evidence type="ECO:0000256" key="9">
    <source>
        <dbReference type="ARBA" id="ARBA00022840"/>
    </source>
</evidence>
<feature type="compositionally biased region" description="Polar residues" evidence="13">
    <location>
        <begin position="958"/>
        <end position="973"/>
    </location>
</feature>
<evidence type="ECO:0000256" key="4">
    <source>
        <dbReference type="ARBA" id="ARBA00012554"/>
    </source>
</evidence>
<dbReference type="SUPFAM" id="SSF100934">
    <property type="entry name" value="Heat shock protein 70kD (HSP70), C-terminal subdomain"/>
    <property type="match status" value="1"/>
</dbReference>
<dbReference type="Pfam" id="PF00012">
    <property type="entry name" value="HSP70"/>
    <property type="match status" value="1"/>
</dbReference>
<dbReference type="PROSITE" id="PS01036">
    <property type="entry name" value="HSP70_3"/>
    <property type="match status" value="1"/>
</dbReference>
<dbReference type="EMBL" id="CP031385">
    <property type="protein sequence ID" value="QPG94371.1"/>
    <property type="molecule type" value="Genomic_DNA"/>
</dbReference>
<feature type="chain" id="PRO_5034750307" description="Endoplasmic reticulum chaperone BiP" evidence="14">
    <location>
        <begin position="34"/>
        <end position="1304"/>
    </location>
</feature>
<feature type="compositionally biased region" description="Basic and acidic residues" evidence="13">
    <location>
        <begin position="983"/>
        <end position="999"/>
    </location>
</feature>
<evidence type="ECO:0000256" key="5">
    <source>
        <dbReference type="ARBA" id="ARBA00019933"/>
    </source>
</evidence>
<dbReference type="FunFam" id="3.30.30.30:FF:000001">
    <property type="entry name" value="heat shock 70 kDa protein-like"/>
    <property type="match status" value="1"/>
</dbReference>
<dbReference type="Gene3D" id="1.20.1270.10">
    <property type="match status" value="1"/>
</dbReference>
<reference evidence="15 16" key="1">
    <citation type="journal article" date="2018" name="PLoS Genet.">
        <title>Repeat elements organise 3D genome structure and mediate transcription in the filamentous fungus Epichloe festucae.</title>
        <authorList>
            <person name="Winter D.J."/>
            <person name="Ganley A.R.D."/>
            <person name="Young C.A."/>
            <person name="Liachko I."/>
            <person name="Schardl C.L."/>
            <person name="Dupont P.Y."/>
            <person name="Berry D."/>
            <person name="Ram A."/>
            <person name="Scott B."/>
            <person name="Cox M.P."/>
        </authorList>
    </citation>
    <scope>NUCLEOTIDE SEQUENCE [LARGE SCALE GENOMIC DNA]</scope>
    <source>
        <strain evidence="15 16">Fl1</strain>
    </source>
</reference>
<sequence length="1304" mass="142754">MARSRSTFALGLGLLCWITLLFSPLAFVKSVQADETANYGTVIGIDLGTTYSCVGVMQKGKVEILVNDQGNRITPSYVAFTDDERLVGDSAKNQAAANPTRTIYDIKRLIGRKFNEKDVQNDIKHFPYKVVSKEGKPVVKVEVSGSEKTFTPEEISAMVLGKMKEVAESYLGKKVTHAVVTVPAYFNDNQRQATKDAGVIAGLNVLRIVNEPTAAAIAYGLDKTEGERQIIVYDLGGGTFDVSLLSIDQGVFEVLATAGDTHLGGEDFDQRVINHFAKTYNKKNNVDITKDLKAMGKLKREAEKAKRTLSSQMSTRIEIEAFFEGKDFSETLTRAKFEELNIDLFKKTIKPVEQVMKDANVKKTEIDDIVLVGGSTRIPKVQALIEEYFNGKKASKGINPDEAVAFGAAVQAGVLSGEEGTEEIVLMDVNPLTLGIETTGGVMTKLIPRNTPIPTRKSQIFSTAADNQPVVLIQVYEGERSLTKDNNNLGKFELTGIPPAPRGVPQIEVSFELDANGILKVSAHDKGTGKQESITITNDKGRLTQEEIDRMVAEAEKYAEEDKATRERIEARNGLENYAFSLKNQVNDAEGLGGKINDEEKETILEAVKEATEWLDENGAEASPEDFEEQKEKLSNVAYPITSKMYGGGAPGGEKEEGDFHDEFMGFTDLGSESATECTLFRLVGLLSPDSLQLDLASRLIILANYELESSPERSSALHLFDFIWDIRTDFIKFVMAARAGGSEFRVGAEFRDSLRRVFNEAKEKRFNTRKDFHKITATILKFLALRRTMTGAQARASCPVRLPDGKPVSTHVALPPQSLTLNRETQQRLRRAETDREFIGILLSAQHEQMTKLNSSGGSKSERKRKRRARDIVLSSPDQSPPVKKLRRKATAQKAACHDGSPFAAARAKSRELLQSVVSNGVDVHDDSTPGQPPGRPEGGGGGTVDETICSDEEKGSTTPKSGSKVQLSSGKNSRRSTPAKKGPDVEKTVHLAGEKTAADISQSSCNSPRSSSNATVRTAALKRAPSMTRTSSAAQQDKAIGEKPGAKDMAISPHKSRMFPPRRYPYPPSPAQPQTPKQRHGGHDDTDFSPSDSGGDMAQASSATSQMDMDDLEEDEDSLTSGQKLAKDIGAVLRSISGTKEDRWADKAVMTEWLTIGHQRILKQHAAGPTGLSGPATRLENIVRHIPGELEAVSPEKRATYLAGLKKFCNSTAIHNMDYEQRLLKIVGIVYLEEELDAVARNEWTRLEQIAGLCSIIAEAIGPEDEIVDEQTKNRWISARKMDIASLKKLLAAKERCRSLGL</sequence>
<dbReference type="InterPro" id="IPR029047">
    <property type="entry name" value="HSP70_peptide-bd_sf"/>
</dbReference>
<evidence type="ECO:0000256" key="7">
    <source>
        <dbReference type="ARBA" id="ARBA00022741"/>
    </source>
</evidence>
<dbReference type="FunFam" id="1.20.1270.10:FF:000009">
    <property type="entry name" value="DnaK-type molecular chaperone BiP"/>
    <property type="match status" value="1"/>
</dbReference>
<evidence type="ECO:0000256" key="1">
    <source>
        <dbReference type="ARBA" id="ARBA00002226"/>
    </source>
</evidence>
<evidence type="ECO:0000256" key="14">
    <source>
        <dbReference type="SAM" id="SignalP"/>
    </source>
</evidence>
<dbReference type="PROSITE" id="PS00297">
    <property type="entry name" value="HSP70_1"/>
    <property type="match status" value="1"/>
</dbReference>
<feature type="compositionally biased region" description="Pro residues" evidence="13">
    <location>
        <begin position="1064"/>
        <end position="1075"/>
    </location>
</feature>
<dbReference type="SUPFAM" id="SSF53067">
    <property type="entry name" value="Actin-like ATPase domain"/>
    <property type="match status" value="2"/>
</dbReference>
<keyword evidence="8" id="KW-0256">Endoplasmic reticulum</keyword>
<dbReference type="FunFam" id="3.30.420.40:FF:000026">
    <property type="entry name" value="Heat shock protein 70"/>
    <property type="match status" value="1"/>
</dbReference>
<keyword evidence="9" id="KW-0067">ATP-binding</keyword>
<feature type="compositionally biased region" description="Low complexity" evidence="13">
    <location>
        <begin position="1003"/>
        <end position="1014"/>
    </location>
</feature>
<comment type="catalytic activity">
    <reaction evidence="12">
        <text>ATP + H2O = ADP + phosphate + H(+)</text>
        <dbReference type="Rhea" id="RHEA:13065"/>
        <dbReference type="ChEBI" id="CHEBI:15377"/>
        <dbReference type="ChEBI" id="CHEBI:15378"/>
        <dbReference type="ChEBI" id="CHEBI:30616"/>
        <dbReference type="ChEBI" id="CHEBI:43474"/>
        <dbReference type="ChEBI" id="CHEBI:456216"/>
        <dbReference type="EC" id="3.6.4.10"/>
    </reaction>
</comment>
<gene>
    <name evidence="15" type="ORF">C2857_005793</name>
</gene>
<accession>A0A7S9KLK3</accession>
<dbReference type="InterPro" id="IPR029048">
    <property type="entry name" value="HSP70_C_sf"/>
</dbReference>
<comment type="function">
    <text evidence="1">Probably plays a role in facilitating the assembly of multimeric protein complexes inside the ER. Is required for secretory polypeptide translocation. May physically associate with SEC63 protein in the endoplasmic reticulum and this interaction may be regulated by ATP hydrolysis.</text>
</comment>
<organism evidence="15 16">
    <name type="scientific">Epichloe festucae (strain Fl1)</name>
    <dbReference type="NCBI Taxonomy" id="877507"/>
    <lineage>
        <taxon>Eukaryota</taxon>
        <taxon>Fungi</taxon>
        <taxon>Dikarya</taxon>
        <taxon>Ascomycota</taxon>
        <taxon>Pezizomycotina</taxon>
        <taxon>Sordariomycetes</taxon>
        <taxon>Hypocreomycetidae</taxon>
        <taxon>Hypocreales</taxon>
        <taxon>Clavicipitaceae</taxon>
        <taxon>Epichloe</taxon>
    </lineage>
</organism>
<feature type="compositionally biased region" description="Acidic residues" evidence="13">
    <location>
        <begin position="1110"/>
        <end position="1120"/>
    </location>
</feature>
<keyword evidence="6 14" id="KW-0732">Signal</keyword>
<keyword evidence="7" id="KW-0547">Nucleotide-binding</keyword>
<evidence type="ECO:0000313" key="16">
    <source>
        <dbReference type="Proteomes" id="UP000594364"/>
    </source>
</evidence>
<dbReference type="PANTHER" id="PTHR19375">
    <property type="entry name" value="HEAT SHOCK PROTEIN 70KDA"/>
    <property type="match status" value="1"/>
</dbReference>
<dbReference type="Gene3D" id="2.60.34.10">
    <property type="entry name" value="Substrate Binding Domain Of DNAk, Chain A, domain 1"/>
    <property type="match status" value="1"/>
</dbReference>
<dbReference type="CDD" id="cd10241">
    <property type="entry name" value="ASKHA_NBD_HSP70_BiP"/>
    <property type="match status" value="1"/>
</dbReference>
<dbReference type="InterPro" id="IPR013126">
    <property type="entry name" value="Hsp_70_fam"/>
</dbReference>
<feature type="signal peptide" evidence="14">
    <location>
        <begin position="1"/>
        <end position="33"/>
    </location>
</feature>
<keyword evidence="10" id="KW-0346">Stress response</keyword>
<evidence type="ECO:0000256" key="6">
    <source>
        <dbReference type="ARBA" id="ARBA00022729"/>
    </source>
</evidence>
<dbReference type="Gene3D" id="3.30.420.40">
    <property type="match status" value="2"/>
</dbReference>
<evidence type="ECO:0000256" key="2">
    <source>
        <dbReference type="ARBA" id="ARBA00004319"/>
    </source>
</evidence>
<feature type="region of interest" description="Disordered" evidence="13">
    <location>
        <begin position="850"/>
        <end position="903"/>
    </location>
</feature>
<evidence type="ECO:0000256" key="8">
    <source>
        <dbReference type="ARBA" id="ARBA00022824"/>
    </source>
</evidence>
<evidence type="ECO:0000256" key="11">
    <source>
        <dbReference type="ARBA" id="ARBA00031728"/>
    </source>
</evidence>
<dbReference type="SUPFAM" id="SSF100920">
    <property type="entry name" value="Heat shock protein 70kD (HSP70), peptide-binding domain"/>
    <property type="match status" value="1"/>
</dbReference>
<dbReference type="InterPro" id="IPR043129">
    <property type="entry name" value="ATPase_NBD"/>
</dbReference>
<dbReference type="PRINTS" id="PR00301">
    <property type="entry name" value="HEATSHOCK70"/>
</dbReference>
<evidence type="ECO:0000256" key="13">
    <source>
        <dbReference type="SAM" id="MobiDB-lite"/>
    </source>
</evidence>
<feature type="region of interest" description="Disordered" evidence="13">
    <location>
        <begin position="923"/>
        <end position="1123"/>
    </location>
</feature>
<comment type="subcellular location">
    <subcellularLocation>
        <location evidence="2">Endoplasmic reticulum lumen</location>
    </subcellularLocation>
</comment>
<dbReference type="Proteomes" id="UP000594364">
    <property type="component" value="Chromosome 1"/>
</dbReference>
<evidence type="ECO:0000313" key="15">
    <source>
        <dbReference type="EMBL" id="QPG94371.1"/>
    </source>
</evidence>